<keyword evidence="6 9" id="KW-0812">Transmembrane</keyword>
<gene>
    <name evidence="11" type="ORF">A7A08_02317</name>
</gene>
<keyword evidence="5 11" id="KW-0808">Transferase</keyword>
<dbReference type="GO" id="GO:0035438">
    <property type="term" value="F:cyclic-di-GMP binding"/>
    <property type="evidence" value="ECO:0007669"/>
    <property type="project" value="InterPro"/>
</dbReference>
<dbReference type="GO" id="GO:0016760">
    <property type="term" value="F:cellulose synthase (UDP-forming) activity"/>
    <property type="evidence" value="ECO:0007669"/>
    <property type="project" value="UniProtKB-EC"/>
</dbReference>
<feature type="transmembrane region" description="Helical" evidence="9">
    <location>
        <begin position="37"/>
        <end position="58"/>
    </location>
</feature>
<dbReference type="PRINTS" id="PR01439">
    <property type="entry name" value="CELLSNTHASEA"/>
</dbReference>
<accession>A0A1E2RXZ7</accession>
<keyword evidence="2" id="KW-1003">Cell membrane</keyword>
<comment type="subcellular location">
    <subcellularLocation>
        <location evidence="1">Endomembrane system</location>
        <topology evidence="1">Multi-pass membrane protein</topology>
    </subcellularLocation>
</comment>
<evidence type="ECO:0000256" key="3">
    <source>
        <dbReference type="ARBA" id="ARBA00022519"/>
    </source>
</evidence>
<dbReference type="Gene3D" id="2.40.10.220">
    <property type="entry name" value="predicted glycosyltransferase like domains"/>
    <property type="match status" value="1"/>
</dbReference>
<keyword evidence="12" id="KW-1185">Reference proteome</keyword>
<feature type="transmembrane region" description="Helical" evidence="9">
    <location>
        <begin position="70"/>
        <end position="94"/>
    </location>
</feature>
<evidence type="ECO:0000256" key="6">
    <source>
        <dbReference type="ARBA" id="ARBA00022692"/>
    </source>
</evidence>
<dbReference type="InterPro" id="IPR029044">
    <property type="entry name" value="Nucleotide-diphossugar_trans"/>
</dbReference>
<dbReference type="PANTHER" id="PTHR43867:SF2">
    <property type="entry name" value="CELLULOSE SYNTHASE CATALYTIC SUBUNIT A [UDP-FORMING]"/>
    <property type="match status" value="1"/>
</dbReference>
<comment type="caution">
    <text evidence="11">The sequence shown here is derived from an EMBL/GenBank/DDBJ whole genome shotgun (WGS) entry which is preliminary data.</text>
</comment>
<evidence type="ECO:0000256" key="1">
    <source>
        <dbReference type="ARBA" id="ARBA00004127"/>
    </source>
</evidence>
<dbReference type="EC" id="2.4.1.12" evidence="11"/>
<feature type="transmembrane region" description="Helical" evidence="9">
    <location>
        <begin position="412"/>
        <end position="430"/>
    </location>
</feature>
<keyword evidence="3" id="KW-0997">Cell inner membrane</keyword>
<dbReference type="GO" id="GO:0005886">
    <property type="term" value="C:plasma membrane"/>
    <property type="evidence" value="ECO:0007669"/>
    <property type="project" value="UniProtKB-SubCell"/>
</dbReference>
<evidence type="ECO:0000256" key="2">
    <source>
        <dbReference type="ARBA" id="ARBA00022475"/>
    </source>
</evidence>
<dbReference type="InterPro" id="IPR003919">
    <property type="entry name" value="Cell_synth_A"/>
</dbReference>
<feature type="transmembrane region" description="Helical" evidence="9">
    <location>
        <begin position="377"/>
        <end position="400"/>
    </location>
</feature>
<dbReference type="CDD" id="cd06421">
    <property type="entry name" value="CESA_CelA_like"/>
    <property type="match status" value="1"/>
</dbReference>
<dbReference type="EMBL" id="MASI01000005">
    <property type="protein sequence ID" value="ODA67020.1"/>
    <property type="molecule type" value="Genomic_DNA"/>
</dbReference>
<sequence>MTYASGVTYWEAFVPGLLVLLASLAVLPWVNRKNDVARSVVIFICLAITWRYMVWRLTQTLPPAGLTFDFAAGVIFTAVEFLAIVGGTLSLFFLTRSRNRTEEVERNLPWLKSLAKPPLVDVLICTYNEDERILERTIIGAMAIDYPNYRLWVCDDGKRPWLEEMCAAYGCGYLIRPDNSHAKAGNINNALRHLSTLAERPEFISILDADFVPKRNFLTRTLSLMRAGDVGVVQTPQHFFNPDPIQTNLSLARVWPDEQRYFFDVVMPSKDAWDGAFCCGTSSVIRYAPLMAIGGFPTDSVTEDYLVSLRLRETGFRTVYLNEVLSLGLAPEGLKDYIGQRSRWALGFVQICRGKSGPFRIGNGIPLVDRVMMVETFFHWSVSYLIRILALIVPAIYLLFDVQAVYANVTEAVSYVLPHFAAQVAVIVWISQGRSMPVLSDLGHILCADAIVKSVAIGLFGTKDQKFKVTAKGYDRTKRVVQWPLLKGFLFYLGLTFAGILWAFVIDDTRSLADAAGMALFWSWYNIVILVLACLVAMESSQRRAGDRFKAHGLATLTMAGQSFRVPVRDISISGMRLEGTPPGPLGSKLRLQFDELDLDGEIVVRYDDGFAIKFALSPAARGALIRHIYCGNYEAQIREIRPLSVASALAQRVLR</sequence>
<name>A0A1E2RXZ7_9HYPH</name>
<evidence type="ECO:0000256" key="4">
    <source>
        <dbReference type="ARBA" id="ARBA00022676"/>
    </source>
</evidence>
<dbReference type="InterPro" id="IPR050321">
    <property type="entry name" value="Glycosyltr_2/OpgH_subfam"/>
</dbReference>
<dbReference type="PATRIC" id="fig|1177755.3.peg.2332"/>
<dbReference type="OrthoDB" id="9806824at2"/>
<proteinExistence type="predicted"/>
<evidence type="ECO:0000313" key="12">
    <source>
        <dbReference type="Proteomes" id="UP000095087"/>
    </source>
</evidence>
<feature type="domain" description="PilZ" evidence="10">
    <location>
        <begin position="542"/>
        <end position="630"/>
    </location>
</feature>
<dbReference type="STRING" id="1177755.A7A08_02317"/>
<evidence type="ECO:0000313" key="11">
    <source>
        <dbReference type="EMBL" id="ODA67020.1"/>
    </source>
</evidence>
<organism evidence="11 12">
    <name type="scientific">Methyloligella halotolerans</name>
    <dbReference type="NCBI Taxonomy" id="1177755"/>
    <lineage>
        <taxon>Bacteria</taxon>
        <taxon>Pseudomonadati</taxon>
        <taxon>Pseudomonadota</taxon>
        <taxon>Alphaproteobacteria</taxon>
        <taxon>Hyphomicrobiales</taxon>
        <taxon>Hyphomicrobiaceae</taxon>
        <taxon>Methyloligella</taxon>
    </lineage>
</organism>
<dbReference type="RefSeq" id="WP_069095509.1">
    <property type="nucleotide sequence ID" value="NZ_MASI01000005.1"/>
</dbReference>
<evidence type="ECO:0000256" key="9">
    <source>
        <dbReference type="SAM" id="Phobius"/>
    </source>
</evidence>
<feature type="transmembrane region" description="Helical" evidence="9">
    <location>
        <begin position="485"/>
        <end position="506"/>
    </location>
</feature>
<keyword evidence="7 9" id="KW-1133">Transmembrane helix</keyword>
<dbReference type="GO" id="GO:0012505">
    <property type="term" value="C:endomembrane system"/>
    <property type="evidence" value="ECO:0007669"/>
    <property type="project" value="UniProtKB-SubCell"/>
</dbReference>
<dbReference type="Pfam" id="PF07238">
    <property type="entry name" value="PilZ"/>
    <property type="match status" value="1"/>
</dbReference>
<evidence type="ECO:0000256" key="7">
    <source>
        <dbReference type="ARBA" id="ARBA00022989"/>
    </source>
</evidence>
<dbReference type="Pfam" id="PF13641">
    <property type="entry name" value="Glyco_tranf_2_3"/>
    <property type="match status" value="1"/>
</dbReference>
<feature type="transmembrane region" description="Helical" evidence="9">
    <location>
        <begin position="12"/>
        <end position="30"/>
    </location>
</feature>
<evidence type="ECO:0000256" key="8">
    <source>
        <dbReference type="ARBA" id="ARBA00023136"/>
    </source>
</evidence>
<dbReference type="SUPFAM" id="SSF53448">
    <property type="entry name" value="Nucleotide-diphospho-sugar transferases"/>
    <property type="match status" value="1"/>
</dbReference>
<dbReference type="AlphaFoldDB" id="A0A1E2RXZ7"/>
<protein>
    <submittedName>
        <fullName evidence="11">Cellulose synthase catalytic subunit [UDP-forming]</fullName>
        <ecNumber evidence="11">2.4.1.12</ecNumber>
    </submittedName>
</protein>
<feature type="transmembrane region" description="Helical" evidence="9">
    <location>
        <begin position="518"/>
        <end position="538"/>
    </location>
</feature>
<keyword evidence="4 11" id="KW-0328">Glycosyltransferase</keyword>
<keyword evidence="8 9" id="KW-0472">Membrane</keyword>
<evidence type="ECO:0000256" key="5">
    <source>
        <dbReference type="ARBA" id="ARBA00022679"/>
    </source>
</evidence>
<reference evidence="11 12" key="1">
    <citation type="submission" date="2016-07" db="EMBL/GenBank/DDBJ databases">
        <title>Draft genome sequence of Methyloligella halotolerans C2T (VKM B-2706T=CCUG 61687T=DSM 25045T), a halotolerant polyhydroxybutyrate accumulating methylotroph.</title>
        <authorList>
            <person name="Vasilenko O.V."/>
            <person name="Doronina N.V."/>
            <person name="Poroshina M.N."/>
            <person name="Tarlachkov S.V."/>
            <person name="Trotsenko Y.A."/>
        </authorList>
    </citation>
    <scope>NUCLEOTIDE SEQUENCE [LARGE SCALE GENOMIC DNA]</scope>
    <source>
        <strain evidence="11 12">VKM B-2706</strain>
    </source>
</reference>
<dbReference type="GO" id="GO:0006011">
    <property type="term" value="P:UDP-alpha-D-glucose metabolic process"/>
    <property type="evidence" value="ECO:0007669"/>
    <property type="project" value="InterPro"/>
</dbReference>
<dbReference type="InterPro" id="IPR009875">
    <property type="entry name" value="PilZ_domain"/>
</dbReference>
<evidence type="ECO:0000259" key="10">
    <source>
        <dbReference type="Pfam" id="PF07238"/>
    </source>
</evidence>
<dbReference type="PANTHER" id="PTHR43867">
    <property type="entry name" value="CELLULOSE SYNTHASE CATALYTIC SUBUNIT A [UDP-FORMING]"/>
    <property type="match status" value="1"/>
</dbReference>
<dbReference type="SUPFAM" id="SSF141371">
    <property type="entry name" value="PilZ domain-like"/>
    <property type="match status" value="1"/>
</dbReference>
<dbReference type="Gene3D" id="3.90.550.10">
    <property type="entry name" value="Spore Coat Polysaccharide Biosynthesis Protein SpsA, Chain A"/>
    <property type="match status" value="1"/>
</dbReference>
<dbReference type="Proteomes" id="UP000095087">
    <property type="component" value="Unassembled WGS sequence"/>
</dbReference>